<feature type="transmembrane region" description="Helical" evidence="5">
    <location>
        <begin position="178"/>
        <end position="196"/>
    </location>
</feature>
<dbReference type="PROSITE" id="PS50262">
    <property type="entry name" value="G_PROTEIN_RECEP_F1_2"/>
    <property type="match status" value="1"/>
</dbReference>
<dbReference type="OMA" id="FPSTVVW"/>
<keyword evidence="3 5" id="KW-1133">Transmembrane helix</keyword>
<dbReference type="Pfam" id="PF10316">
    <property type="entry name" value="7TM_GPCR_Srbc"/>
    <property type="match status" value="3"/>
</dbReference>
<feature type="transmembrane region" description="Helical" evidence="5">
    <location>
        <begin position="457"/>
        <end position="475"/>
    </location>
</feature>
<gene>
    <name evidence="7" type="primary">Cre-srbc-50</name>
    <name evidence="7" type="ORF">CRE_19003</name>
</gene>
<keyword evidence="2 5" id="KW-0812">Transmembrane</keyword>
<dbReference type="Proteomes" id="UP000008281">
    <property type="component" value="Unassembled WGS sequence"/>
</dbReference>
<feature type="transmembrane region" description="Helical" evidence="5">
    <location>
        <begin position="45"/>
        <end position="68"/>
    </location>
</feature>
<evidence type="ECO:0000256" key="3">
    <source>
        <dbReference type="ARBA" id="ARBA00022989"/>
    </source>
</evidence>
<name>E3LL20_CAERE</name>
<feature type="transmembrane region" description="Helical" evidence="5">
    <location>
        <begin position="217"/>
        <end position="237"/>
    </location>
</feature>
<feature type="transmembrane region" description="Helical" evidence="5">
    <location>
        <begin position="287"/>
        <end position="310"/>
    </location>
</feature>
<dbReference type="AlphaFoldDB" id="E3LL20"/>
<evidence type="ECO:0000256" key="5">
    <source>
        <dbReference type="SAM" id="Phobius"/>
    </source>
</evidence>
<feature type="transmembrane region" description="Helical" evidence="5">
    <location>
        <begin position="687"/>
        <end position="713"/>
    </location>
</feature>
<feature type="transmembrane region" description="Helical" evidence="5">
    <location>
        <begin position="12"/>
        <end position="33"/>
    </location>
</feature>
<comment type="subcellular location">
    <subcellularLocation>
        <location evidence="1">Membrane</location>
    </subcellularLocation>
</comment>
<feature type="domain" description="G-protein coupled receptors family 1 profile" evidence="6">
    <location>
        <begin position="584"/>
        <end position="796"/>
    </location>
</feature>
<protein>
    <submittedName>
        <fullName evidence="7">CRE-SRBC-50 protein</fullName>
    </submittedName>
</protein>
<sequence>MINIINTVGISAFILSLSNVLLNFYLIFSIFILKKVPKKADWTLIYCRFVVDMFYSLDTTTYLGYFLIRLVDPTIVIKNLAFYIAWPNFNLGTMRCWIVFFIGLDRVLATCAPISYHNNRSKIPTLAFFLFILSYTVFEYYILLVLCSFELDVPLDCTIFRCAVGTCYHDYWKWYQQIMYSFVGFLSIILFFRLFIWNSFTKNVVNKTISRATRISLLDSFIIFAFDFFPVFLTAQWPQYNTTTVGPLGSLCKSLGFVIESTIICHVLIGGNNKVAPTSMINIVTTVSLSALIFAFCNVLLNLNLLYIVFWKSKIPKNTGILLIYFRFAIDLFYSFDTSVHLAYYLVRVVSPDLAVKNLAFYIAWPNYIFGSFRSWDVLFITTDRVLATCIPIFYHLHRSKVPFLAIPIFILAYVLFEQYVLFGICNFVIDIPIECSNFSCTVNKCYHDYWKWYEQMMHVCVGTLSIVLCFRLFVWNNCSHTASNKVISRATRISLLDSFIIFAFDLLPISLMANFPEINFRSVGPLSALCKSLGFVIESIITCRVLVGKNQEVVPASNNRTMINFALTVALSALIFSFCTVLFNCYFLLIVFWKSKIFKNSSLILIYFRFAIDVFFSLDTSIHLAYYLIRIISPDLVFKNLSFYIGWPHFVLGSFRSWVALFITVDRILATFVPIFYHLHRSKVSLFVLSIFIFVYVLFEQYVLFGICTFVIDIPLECRSFNCIVNECYLDYWKWYEQLMNFSVGTLSIILCFRLFIWNHCSQTASNELLSRATLISLLDSFIFFVFCLLPVFLMTHFPEVTFQSVGPLNSLCRSIGFVIESVITFGVLKDRKEVTVVVPTIHVL</sequence>
<dbReference type="PANTHER" id="PTHR46418">
    <property type="entry name" value="SRBC-64-RELATED-RELATED"/>
    <property type="match status" value="1"/>
</dbReference>
<evidence type="ECO:0000256" key="1">
    <source>
        <dbReference type="ARBA" id="ARBA00004370"/>
    </source>
</evidence>
<feature type="transmembrane region" description="Helical" evidence="5">
    <location>
        <begin position="80"/>
        <end position="104"/>
    </location>
</feature>
<reference evidence="7" key="1">
    <citation type="submission" date="2007-07" db="EMBL/GenBank/DDBJ databases">
        <title>PCAP assembly of the Caenorhabditis remanei genome.</title>
        <authorList>
            <consortium name="The Caenorhabditis remanei Sequencing Consortium"/>
            <person name="Wilson R.K."/>
        </authorList>
    </citation>
    <scope>NUCLEOTIDE SEQUENCE [LARGE SCALE GENOMIC DNA]</scope>
    <source>
        <strain evidence="7">PB4641</strain>
    </source>
</reference>
<feature type="transmembrane region" description="Helical" evidence="5">
    <location>
        <begin position="770"/>
        <end position="795"/>
    </location>
</feature>
<feature type="transmembrane region" description="Helical" evidence="5">
    <location>
        <begin position="566"/>
        <end position="593"/>
    </location>
</feature>
<feature type="transmembrane region" description="Helical" evidence="5">
    <location>
        <begin position="496"/>
        <end position="516"/>
    </location>
</feature>
<dbReference type="PANTHER" id="PTHR46418:SF1">
    <property type="entry name" value="G-PROTEIN COUPLED RECEPTORS FAMILY 1 PROFILE DOMAIN-CONTAINING PROTEIN-RELATED"/>
    <property type="match status" value="1"/>
</dbReference>
<feature type="transmembrane region" description="Helical" evidence="5">
    <location>
        <begin position="359"/>
        <end position="381"/>
    </location>
</feature>
<keyword evidence="8" id="KW-1185">Reference proteome</keyword>
<feature type="transmembrane region" description="Helical" evidence="5">
    <location>
        <begin position="605"/>
        <end position="630"/>
    </location>
</feature>
<evidence type="ECO:0000313" key="8">
    <source>
        <dbReference type="Proteomes" id="UP000008281"/>
    </source>
</evidence>
<evidence type="ECO:0000256" key="2">
    <source>
        <dbReference type="ARBA" id="ARBA00022692"/>
    </source>
</evidence>
<feature type="transmembrane region" description="Helical" evidence="5">
    <location>
        <begin position="402"/>
        <end position="430"/>
    </location>
</feature>
<feature type="transmembrane region" description="Helical" evidence="5">
    <location>
        <begin position="740"/>
        <end position="758"/>
    </location>
</feature>
<dbReference type="InterPro" id="IPR017452">
    <property type="entry name" value="GPCR_Rhodpsn_7TM"/>
</dbReference>
<dbReference type="GO" id="GO:0016020">
    <property type="term" value="C:membrane"/>
    <property type="evidence" value="ECO:0007669"/>
    <property type="project" value="UniProtKB-SubCell"/>
</dbReference>
<dbReference type="InParanoid" id="E3LL20"/>
<evidence type="ECO:0000256" key="4">
    <source>
        <dbReference type="ARBA" id="ARBA00023136"/>
    </source>
</evidence>
<evidence type="ECO:0000313" key="7">
    <source>
        <dbReference type="EMBL" id="EFO99734.1"/>
    </source>
</evidence>
<dbReference type="STRING" id="31234.E3LL20"/>
<proteinExistence type="predicted"/>
<dbReference type="eggNOG" id="ENOG502TFUP">
    <property type="taxonomic scope" value="Eukaryota"/>
</dbReference>
<evidence type="ECO:0000259" key="6">
    <source>
        <dbReference type="PROSITE" id="PS50262"/>
    </source>
</evidence>
<organism evidence="8">
    <name type="scientific">Caenorhabditis remanei</name>
    <name type="common">Caenorhabditis vulgaris</name>
    <dbReference type="NCBI Taxonomy" id="31234"/>
    <lineage>
        <taxon>Eukaryota</taxon>
        <taxon>Metazoa</taxon>
        <taxon>Ecdysozoa</taxon>
        <taxon>Nematoda</taxon>
        <taxon>Chromadorea</taxon>
        <taxon>Rhabditida</taxon>
        <taxon>Rhabditina</taxon>
        <taxon>Rhabditomorpha</taxon>
        <taxon>Rhabditoidea</taxon>
        <taxon>Rhabditidae</taxon>
        <taxon>Peloderinae</taxon>
        <taxon>Caenorhabditis</taxon>
    </lineage>
</organism>
<dbReference type="EMBL" id="DS268410">
    <property type="protein sequence ID" value="EFO99734.1"/>
    <property type="molecule type" value="Genomic_DNA"/>
</dbReference>
<dbReference type="InterPro" id="IPR019420">
    <property type="entry name" value="7TM_GPCR_serpentine_rcpt_Srbc"/>
</dbReference>
<feature type="transmembrane region" description="Helical" evidence="5">
    <location>
        <begin position="125"/>
        <end position="146"/>
    </location>
</feature>
<dbReference type="HOGENOM" id="CLU_342025_0_0_1"/>
<feature type="transmembrane region" description="Helical" evidence="5">
    <location>
        <begin position="322"/>
        <end position="347"/>
    </location>
</feature>
<keyword evidence="4 5" id="KW-0472">Membrane</keyword>
<accession>E3LL20</accession>